<feature type="transmembrane region" description="Helical" evidence="7">
    <location>
        <begin position="264"/>
        <end position="296"/>
    </location>
</feature>
<keyword evidence="9" id="KW-1185">Reference proteome</keyword>
<evidence type="ECO:0000313" key="8">
    <source>
        <dbReference type="EMBL" id="GAO28466.1"/>
    </source>
</evidence>
<feature type="transmembrane region" description="Helical" evidence="7">
    <location>
        <begin position="316"/>
        <end position="336"/>
    </location>
</feature>
<dbReference type="PANTHER" id="PTHR43299:SF1">
    <property type="entry name" value="UPF0718 PROTEIN YRAQ"/>
    <property type="match status" value="1"/>
</dbReference>
<evidence type="ECO:0000256" key="4">
    <source>
        <dbReference type="ARBA" id="ARBA00022692"/>
    </source>
</evidence>
<protein>
    <submittedName>
        <fullName evidence="8">Transporter</fullName>
    </submittedName>
</protein>
<name>A0A0E9LTL0_9BACT</name>
<evidence type="ECO:0000256" key="1">
    <source>
        <dbReference type="ARBA" id="ARBA00004651"/>
    </source>
</evidence>
<feature type="transmembrane region" description="Helical" evidence="7">
    <location>
        <begin position="17"/>
        <end position="37"/>
    </location>
</feature>
<keyword evidence="4 7" id="KW-0812">Transmembrane</keyword>
<sequence length="447" mass="48064">MLSLIILIMELKKELKILFWIVVVFLGVFYMPVNSPVFNTAIDATLDLSKWYAREHVILCLLPAFIIAGVISVFVSQGAVIKYFGAKAKRWVAYTVAAVSGTILAVCSCTILPLFSSIHKRGAGLGPAVAFLYSGPAINILAIILTARILGFEMGVARIIGAVVFSVVIGLTMAFIYRKEERLKAAEQLNFPDVPENRPLWQTAIHFFSLVFILIFANWGAPGDGDTSSVWYYIWAYKWHITGAFGLVLVYSMIVILKLKSWQVLLGAVITALSALLIANPLVSMVVGIAAVSSIALMDKSEDGENREWIISSWGFTKQIMPLLAIGVVIAGFLLGSTHDDVSIPGIVPNEWVVWAVGGNSLLSNVLASIVGAFMYFATLTEVPIIQGLLASGMGKGPALALLLAGPSLSLPNMLVIRGVMGTQKTAVYVAIVVVLSTLAGLLFGSI</sequence>
<comment type="subcellular location">
    <subcellularLocation>
        <location evidence="1">Cell membrane</location>
        <topology evidence="1">Multi-pass membrane protein</topology>
    </subcellularLocation>
</comment>
<evidence type="ECO:0000256" key="2">
    <source>
        <dbReference type="ARBA" id="ARBA00006386"/>
    </source>
</evidence>
<keyword evidence="3" id="KW-1003">Cell membrane</keyword>
<feature type="transmembrane region" description="Helical" evidence="7">
    <location>
        <begin position="128"/>
        <end position="150"/>
    </location>
</feature>
<dbReference type="InterPro" id="IPR005524">
    <property type="entry name" value="DUF318"/>
</dbReference>
<dbReference type="EMBL" id="BAZW01000003">
    <property type="protein sequence ID" value="GAO28466.1"/>
    <property type="molecule type" value="Genomic_DNA"/>
</dbReference>
<feature type="transmembrane region" description="Helical" evidence="7">
    <location>
        <begin position="427"/>
        <end position="445"/>
    </location>
</feature>
<evidence type="ECO:0000256" key="5">
    <source>
        <dbReference type="ARBA" id="ARBA00022989"/>
    </source>
</evidence>
<keyword evidence="5 7" id="KW-1133">Transmembrane helix</keyword>
<feature type="transmembrane region" description="Helical" evidence="7">
    <location>
        <begin position="239"/>
        <end position="257"/>
    </location>
</feature>
<dbReference type="PANTHER" id="PTHR43299">
    <property type="entry name" value="UPF0718 PROTEIN YRAQ"/>
    <property type="match status" value="1"/>
</dbReference>
<evidence type="ECO:0000256" key="3">
    <source>
        <dbReference type="ARBA" id="ARBA00022475"/>
    </source>
</evidence>
<proteinExistence type="inferred from homology"/>
<gene>
    <name evidence="8" type="ORF">JCM15548_1563</name>
</gene>
<dbReference type="AlphaFoldDB" id="A0A0E9LTL0"/>
<evidence type="ECO:0000256" key="7">
    <source>
        <dbReference type="SAM" id="Phobius"/>
    </source>
</evidence>
<dbReference type="GO" id="GO:0005886">
    <property type="term" value="C:plasma membrane"/>
    <property type="evidence" value="ECO:0007669"/>
    <property type="project" value="UniProtKB-SubCell"/>
</dbReference>
<feature type="transmembrane region" description="Helical" evidence="7">
    <location>
        <begin position="199"/>
        <end position="219"/>
    </location>
</feature>
<reference evidence="8 9" key="1">
    <citation type="journal article" date="2015" name="Microbes Environ.">
        <title>Distribution and evolution of nitrogen fixation genes in the phylum bacteroidetes.</title>
        <authorList>
            <person name="Inoue J."/>
            <person name="Oshima K."/>
            <person name="Suda W."/>
            <person name="Sakamoto M."/>
            <person name="Iino T."/>
            <person name="Noda S."/>
            <person name="Hongoh Y."/>
            <person name="Hattori M."/>
            <person name="Ohkuma M."/>
        </authorList>
    </citation>
    <scope>NUCLEOTIDE SEQUENCE [LARGE SCALE GENOMIC DNA]</scope>
    <source>
        <strain evidence="8">JCM 15548</strain>
    </source>
</reference>
<evidence type="ECO:0000313" key="9">
    <source>
        <dbReference type="Proteomes" id="UP000032900"/>
    </source>
</evidence>
<keyword evidence="6 7" id="KW-0472">Membrane</keyword>
<feature type="transmembrane region" description="Helical" evidence="7">
    <location>
        <begin position="91"/>
        <end position="116"/>
    </location>
</feature>
<feature type="transmembrane region" description="Helical" evidence="7">
    <location>
        <begin position="352"/>
        <end position="377"/>
    </location>
</feature>
<organism evidence="8 9">
    <name type="scientific">Geofilum rubicundum JCM 15548</name>
    <dbReference type="NCBI Taxonomy" id="1236989"/>
    <lineage>
        <taxon>Bacteria</taxon>
        <taxon>Pseudomonadati</taxon>
        <taxon>Bacteroidota</taxon>
        <taxon>Bacteroidia</taxon>
        <taxon>Marinilabiliales</taxon>
        <taxon>Marinilabiliaceae</taxon>
        <taxon>Geofilum</taxon>
    </lineage>
</organism>
<comment type="caution">
    <text evidence="8">The sequence shown here is derived from an EMBL/GenBank/DDBJ whole genome shotgun (WGS) entry which is preliminary data.</text>
</comment>
<feature type="transmembrane region" description="Helical" evidence="7">
    <location>
        <begin position="156"/>
        <end position="178"/>
    </location>
</feature>
<dbReference type="STRING" id="1236989.JCM15548_1563"/>
<dbReference type="Proteomes" id="UP000032900">
    <property type="component" value="Unassembled WGS sequence"/>
</dbReference>
<evidence type="ECO:0000256" key="6">
    <source>
        <dbReference type="ARBA" id="ARBA00023136"/>
    </source>
</evidence>
<accession>A0A0E9LTL0</accession>
<comment type="similarity">
    <text evidence="2">Belongs to the UPF0718 family.</text>
</comment>
<feature type="transmembrane region" description="Helical" evidence="7">
    <location>
        <begin position="397"/>
        <end position="415"/>
    </location>
</feature>
<feature type="transmembrane region" description="Helical" evidence="7">
    <location>
        <begin position="57"/>
        <end position="79"/>
    </location>
</feature>
<dbReference type="Pfam" id="PF03773">
    <property type="entry name" value="ArsP_1"/>
    <property type="match status" value="1"/>
</dbReference>